<name>A0AAD3H103_9STRA</name>
<comment type="caution">
    <text evidence="1">The sequence shown here is derived from an EMBL/GenBank/DDBJ whole genome shotgun (WGS) entry which is preliminary data.</text>
</comment>
<evidence type="ECO:0008006" key="3">
    <source>
        <dbReference type="Google" id="ProtNLM"/>
    </source>
</evidence>
<dbReference type="InterPro" id="IPR009374">
    <property type="entry name" value="eIF3k"/>
</dbReference>
<dbReference type="PANTHER" id="PTHR13022">
    <property type="entry name" value="EUKARYOTIC TRANSLATION INITIATION FACTOR 3 SUBUNIT 11"/>
    <property type="match status" value="1"/>
</dbReference>
<dbReference type="Gene3D" id="1.25.40.250">
    <property type="entry name" value="ARM repeat, domain 1"/>
    <property type="match status" value="1"/>
</dbReference>
<dbReference type="SUPFAM" id="SSF48371">
    <property type="entry name" value="ARM repeat"/>
    <property type="match status" value="1"/>
</dbReference>
<keyword evidence="2" id="KW-1185">Reference proteome</keyword>
<accession>A0AAD3H103</accession>
<dbReference type="InterPro" id="IPR016020">
    <property type="entry name" value="Transl_init_fac_sub12_N_euk"/>
</dbReference>
<dbReference type="GO" id="GO:0006446">
    <property type="term" value="P:regulation of translational initiation"/>
    <property type="evidence" value="ECO:0007669"/>
    <property type="project" value="InterPro"/>
</dbReference>
<proteinExistence type="predicted"/>
<dbReference type="GO" id="GO:0005852">
    <property type="term" value="C:eukaryotic translation initiation factor 3 complex"/>
    <property type="evidence" value="ECO:0007669"/>
    <property type="project" value="InterPro"/>
</dbReference>
<protein>
    <recommendedName>
        <fullName evidence="3">PCI domain-containing protein</fullName>
    </recommendedName>
</protein>
<organism evidence="1 2">
    <name type="scientific">Chaetoceros tenuissimus</name>
    <dbReference type="NCBI Taxonomy" id="426638"/>
    <lineage>
        <taxon>Eukaryota</taxon>
        <taxon>Sar</taxon>
        <taxon>Stramenopiles</taxon>
        <taxon>Ochrophyta</taxon>
        <taxon>Bacillariophyta</taxon>
        <taxon>Coscinodiscophyceae</taxon>
        <taxon>Chaetocerotophycidae</taxon>
        <taxon>Chaetocerotales</taxon>
        <taxon>Chaetocerotaceae</taxon>
        <taxon>Chaetoceros</taxon>
    </lineage>
</organism>
<sequence length="229" mass="24388">MVSDILQSTDCYNPANIAALESYVASQASDIKSNPYNFEANRTLVKLYQFFPENSKVEYQLLATLLSLIFGSETDVGAILCLIPESVKSDSEDFTTVMTAAENRDSCLFPNFIDAIEALGSSNLSSVASLAKSQSTKDATRSSMLQTLSLAYKTISTANVLKQLKLGSADEIKALAADVVESAGGSVVTFADNEENTSRKKSDTGGQTGSLDYASVRSLITSKVVATAE</sequence>
<dbReference type="EMBL" id="BLLK01000022">
    <property type="protein sequence ID" value="GFH46113.1"/>
    <property type="molecule type" value="Genomic_DNA"/>
</dbReference>
<dbReference type="GO" id="GO:0003743">
    <property type="term" value="F:translation initiation factor activity"/>
    <property type="evidence" value="ECO:0007669"/>
    <property type="project" value="InterPro"/>
</dbReference>
<evidence type="ECO:0000313" key="2">
    <source>
        <dbReference type="Proteomes" id="UP001054902"/>
    </source>
</evidence>
<dbReference type="Proteomes" id="UP001054902">
    <property type="component" value="Unassembled WGS sequence"/>
</dbReference>
<dbReference type="GO" id="GO:0043022">
    <property type="term" value="F:ribosome binding"/>
    <property type="evidence" value="ECO:0007669"/>
    <property type="project" value="InterPro"/>
</dbReference>
<dbReference type="AlphaFoldDB" id="A0AAD3H103"/>
<evidence type="ECO:0000313" key="1">
    <source>
        <dbReference type="EMBL" id="GFH46113.1"/>
    </source>
</evidence>
<reference evidence="1 2" key="1">
    <citation type="journal article" date="2021" name="Sci. Rep.">
        <title>The genome of the diatom Chaetoceros tenuissimus carries an ancient integrated fragment of an extant virus.</title>
        <authorList>
            <person name="Hongo Y."/>
            <person name="Kimura K."/>
            <person name="Takaki Y."/>
            <person name="Yoshida Y."/>
            <person name="Baba S."/>
            <person name="Kobayashi G."/>
            <person name="Nagasaki K."/>
            <person name="Hano T."/>
            <person name="Tomaru Y."/>
        </authorList>
    </citation>
    <scope>NUCLEOTIDE SEQUENCE [LARGE SCALE GENOMIC DNA]</scope>
    <source>
        <strain evidence="1 2">NIES-3715</strain>
    </source>
</reference>
<gene>
    <name evidence="1" type="ORF">CTEN210_02587</name>
</gene>
<dbReference type="PANTHER" id="PTHR13022:SF0">
    <property type="entry name" value="EUKARYOTIC TRANSLATION INITIATION FACTOR 3 SUBUNIT K"/>
    <property type="match status" value="1"/>
</dbReference>
<dbReference type="InterPro" id="IPR016024">
    <property type="entry name" value="ARM-type_fold"/>
</dbReference>